<organism evidence="9">
    <name type="scientific">Hirondellea gigas</name>
    <dbReference type="NCBI Taxonomy" id="1518452"/>
    <lineage>
        <taxon>Eukaryota</taxon>
        <taxon>Metazoa</taxon>
        <taxon>Ecdysozoa</taxon>
        <taxon>Arthropoda</taxon>
        <taxon>Crustacea</taxon>
        <taxon>Multicrustacea</taxon>
        <taxon>Malacostraca</taxon>
        <taxon>Eumalacostraca</taxon>
        <taxon>Peracarida</taxon>
        <taxon>Amphipoda</taxon>
        <taxon>Amphilochidea</taxon>
        <taxon>Lysianassida</taxon>
        <taxon>Lysianassidira</taxon>
        <taxon>Lysianassoidea</taxon>
        <taxon>Lysianassidae</taxon>
        <taxon>Hirondellea</taxon>
    </lineage>
</organism>
<dbReference type="Gene3D" id="1.10.274.30">
    <property type="entry name" value="MRG domain"/>
    <property type="match status" value="2"/>
</dbReference>
<dbReference type="InterPro" id="IPR016197">
    <property type="entry name" value="Chromo-like_dom_sf"/>
</dbReference>
<dbReference type="GO" id="GO:0006355">
    <property type="term" value="P:regulation of DNA-templated transcription"/>
    <property type="evidence" value="ECO:0007669"/>
    <property type="project" value="InterPro"/>
</dbReference>
<dbReference type="Pfam" id="PF22732">
    <property type="entry name" value="MSL3_chromo-like"/>
    <property type="match status" value="1"/>
</dbReference>
<keyword evidence="3" id="KW-0805">Transcription regulation</keyword>
<dbReference type="InterPro" id="IPR038217">
    <property type="entry name" value="MRG_C_sf"/>
</dbReference>
<keyword evidence="5" id="KW-0539">Nucleus</keyword>
<proteinExistence type="evidence at transcript level"/>
<sequence>MVSTRGVKARFCEGERVLCYEPDPTKAKVLYESKVLQLVYNKDVSRGKKQLEYLIHFQGWNASWDRCVDEDLVLKDTEENRDLQKRLMENAHIKLKEKKKKRRLSDTIREIVLGREKNKKEKSGSDTASQGDGAATDDEDGGTSDASSNTGCTAAHGSSVSSSSVAPAPVEQQQQQHSVSSSSSSNTVAATAAPVVTGADAYLKEYPIDIPASLKLVLERDFYLIKEKRKLLQLPCPPAALTVLENYVQFFATRYLARSSERRRNETKLKDKAYLTLDLCKEVMDGVRVCFDFHCNTHLLYIEEQQQATTLATVLPSHVTDGDVSTPVNGHRVASSSSNVKDEDKSKFMEEKTKMCSSSSSTGGGGGEDTSAGRRLTRSAGRPSLTTDAAATASDSGRSTPATTASSGGSNCQQQQQAPVAEKQQESTVVLASLCHLSEQLSSWTLLPHVHRIAGTATLVYGPLHLLRLFVKLPEILYRMNLAPEKRKIIVKHLQLFIEYLDVHNQDFFSEDHYISSSA</sequence>
<feature type="compositionally biased region" description="Basic and acidic residues" evidence="7">
    <location>
        <begin position="340"/>
        <end position="354"/>
    </location>
</feature>
<feature type="domain" description="Chromo" evidence="8">
    <location>
        <begin position="11"/>
        <end position="88"/>
    </location>
</feature>
<evidence type="ECO:0000313" key="10">
    <source>
        <dbReference type="EMBL" id="LAC23498.1"/>
    </source>
</evidence>
<dbReference type="FunFam" id="2.30.30.140:FF:000042">
    <property type="entry name" value="male-specific lethal 3 homolog"/>
    <property type="match status" value="1"/>
</dbReference>
<evidence type="ECO:0000256" key="4">
    <source>
        <dbReference type="ARBA" id="ARBA00023163"/>
    </source>
</evidence>
<dbReference type="Gene3D" id="2.30.30.140">
    <property type="match status" value="1"/>
</dbReference>
<dbReference type="PROSITE" id="PS51640">
    <property type="entry name" value="MRG"/>
    <property type="match status" value="1"/>
</dbReference>
<reference evidence="10" key="1">
    <citation type="submission" date="2017-11" db="EMBL/GenBank/DDBJ databases">
        <title>The sensing device of the deep-sea amphipod.</title>
        <authorList>
            <person name="Kobayashi H."/>
            <person name="Nagahama T."/>
            <person name="Arai W."/>
            <person name="Sasagawa Y."/>
            <person name="Umeda M."/>
            <person name="Hayashi T."/>
            <person name="Nikaido I."/>
            <person name="Watanabe H."/>
            <person name="Oguri K."/>
            <person name="Kitazato H."/>
            <person name="Fujioka K."/>
            <person name="Kido Y."/>
            <person name="Takami H."/>
        </authorList>
    </citation>
    <scope>NUCLEOTIDE SEQUENCE</scope>
    <source>
        <tissue evidence="10">Whole body</tissue>
    </source>
</reference>
<feature type="compositionally biased region" description="Low complexity" evidence="7">
    <location>
        <begin position="384"/>
        <end position="420"/>
    </location>
</feature>
<evidence type="ECO:0000259" key="8">
    <source>
        <dbReference type="SMART" id="SM00298"/>
    </source>
</evidence>
<evidence type="ECO:0000256" key="2">
    <source>
        <dbReference type="ARBA" id="ARBA00022853"/>
    </source>
</evidence>
<dbReference type="PANTHER" id="PTHR10880:SF15">
    <property type="entry name" value="MSL COMPLEX SUBUNIT 3"/>
    <property type="match status" value="1"/>
</dbReference>
<evidence type="ECO:0000256" key="5">
    <source>
        <dbReference type="ARBA" id="ARBA00023242"/>
    </source>
</evidence>
<accession>A0A2P2I621</accession>
<evidence type="ECO:0000256" key="1">
    <source>
        <dbReference type="ARBA" id="ARBA00004123"/>
    </source>
</evidence>
<dbReference type="GO" id="GO:0006325">
    <property type="term" value="P:chromatin organization"/>
    <property type="evidence" value="ECO:0007669"/>
    <property type="project" value="UniProtKB-KW"/>
</dbReference>
<dbReference type="GO" id="GO:0005634">
    <property type="term" value="C:nucleus"/>
    <property type="evidence" value="ECO:0007669"/>
    <property type="project" value="UniProtKB-SubCell"/>
</dbReference>
<dbReference type="Pfam" id="PF05712">
    <property type="entry name" value="MRG"/>
    <property type="match status" value="1"/>
</dbReference>
<evidence type="ECO:0000256" key="7">
    <source>
        <dbReference type="SAM" id="MobiDB-lite"/>
    </source>
</evidence>
<dbReference type="SMART" id="SM00298">
    <property type="entry name" value="CHROMO"/>
    <property type="match status" value="1"/>
</dbReference>
<protein>
    <recommendedName>
        <fullName evidence="6">Protein male-specific lethal-3</fullName>
    </recommendedName>
</protein>
<dbReference type="GO" id="GO:0072487">
    <property type="term" value="C:MSL complex"/>
    <property type="evidence" value="ECO:0007669"/>
    <property type="project" value="TreeGrafter"/>
</dbReference>
<name>A0A2P2I621_9CRUS</name>
<keyword evidence="4" id="KW-0804">Transcription</keyword>
<dbReference type="InterPro" id="IPR000953">
    <property type="entry name" value="Chromo/chromo_shadow_dom"/>
</dbReference>
<dbReference type="InterPro" id="IPR008676">
    <property type="entry name" value="MRG"/>
</dbReference>
<feature type="compositionally biased region" description="Basic and acidic residues" evidence="7">
    <location>
        <begin position="115"/>
        <end position="124"/>
    </location>
</feature>
<dbReference type="AlphaFoldDB" id="A0A2P2I621"/>
<feature type="region of interest" description="Disordered" evidence="7">
    <location>
        <begin position="115"/>
        <end position="188"/>
    </location>
</feature>
<feature type="region of interest" description="Disordered" evidence="7">
    <location>
        <begin position="320"/>
        <end position="420"/>
    </location>
</feature>
<reference evidence="9" key="2">
    <citation type="journal article" date="2018" name="Biosci. Biotechnol. Biochem.">
        <title>Polysaccharide hydrolase of the hadal zone amphipods Hirondellea gigas.</title>
        <authorList>
            <person name="Kobayashi H."/>
            <person name="Nagahama T."/>
            <person name="Arai W."/>
            <person name="Sasagawa Y."/>
            <person name="Umeda M."/>
            <person name="Hayashi T."/>
            <person name="Nikaido I."/>
            <person name="Watanabe H."/>
            <person name="Oguri K."/>
            <person name="Kitazato H."/>
            <person name="Fujioka K."/>
            <person name="Kido Y."/>
            <person name="Takami H."/>
        </authorList>
    </citation>
    <scope>NUCLEOTIDE SEQUENCE</scope>
    <source>
        <tissue evidence="9">Whole body</tissue>
    </source>
</reference>
<feature type="compositionally biased region" description="Low complexity" evidence="7">
    <location>
        <begin position="158"/>
        <end position="188"/>
    </location>
</feature>
<dbReference type="EMBL" id="IACF01003865">
    <property type="protein sequence ID" value="LAB69472.1"/>
    <property type="molecule type" value="mRNA"/>
</dbReference>
<comment type="subcellular location">
    <subcellularLocation>
        <location evidence="1">Nucleus</location>
    </subcellularLocation>
</comment>
<dbReference type="EMBL" id="IACT01004301">
    <property type="protein sequence ID" value="LAC23498.1"/>
    <property type="molecule type" value="mRNA"/>
</dbReference>
<evidence type="ECO:0000256" key="3">
    <source>
        <dbReference type="ARBA" id="ARBA00023015"/>
    </source>
</evidence>
<dbReference type="PANTHER" id="PTHR10880">
    <property type="entry name" value="MORTALITY FACTOR 4-LIKE PROTEIN"/>
    <property type="match status" value="1"/>
</dbReference>
<evidence type="ECO:0000313" key="9">
    <source>
        <dbReference type="EMBL" id="LAB69472.1"/>
    </source>
</evidence>
<evidence type="ECO:0000256" key="6">
    <source>
        <dbReference type="ARBA" id="ARBA00069454"/>
    </source>
</evidence>
<dbReference type="SUPFAM" id="SSF54160">
    <property type="entry name" value="Chromo domain-like"/>
    <property type="match status" value="1"/>
</dbReference>
<dbReference type="InterPro" id="IPR053820">
    <property type="entry name" value="MSL3_chromo-like"/>
</dbReference>
<dbReference type="InterPro" id="IPR026541">
    <property type="entry name" value="MRG_dom"/>
</dbReference>
<keyword evidence="2" id="KW-0156">Chromatin regulator</keyword>
<dbReference type="GO" id="GO:0035267">
    <property type="term" value="C:NuA4 histone acetyltransferase complex"/>
    <property type="evidence" value="ECO:0007669"/>
    <property type="project" value="TreeGrafter"/>
</dbReference>